<keyword evidence="7 8" id="KW-0472">Membrane</keyword>
<dbReference type="GO" id="GO:0004713">
    <property type="term" value="F:protein tyrosine kinase activity"/>
    <property type="evidence" value="ECO:0007669"/>
    <property type="project" value="TreeGrafter"/>
</dbReference>
<dbReference type="Gene3D" id="3.40.50.300">
    <property type="entry name" value="P-loop containing nucleotide triphosphate hydrolases"/>
    <property type="match status" value="1"/>
</dbReference>
<dbReference type="NCBIfam" id="TIGR01007">
    <property type="entry name" value="eps_fam"/>
    <property type="match status" value="1"/>
</dbReference>
<accession>A0A2U2PBF0</accession>
<comment type="caution">
    <text evidence="12">The sequence shown here is derived from an EMBL/GenBank/DDBJ whole genome shotgun (WGS) entry which is preliminary data.</text>
</comment>
<dbReference type="InterPro" id="IPR027417">
    <property type="entry name" value="P-loop_NTPase"/>
</dbReference>
<dbReference type="PANTHER" id="PTHR32309">
    <property type="entry name" value="TYROSINE-PROTEIN KINASE"/>
    <property type="match status" value="1"/>
</dbReference>
<proteinExistence type="predicted"/>
<dbReference type="CDD" id="cd05387">
    <property type="entry name" value="BY-kinase"/>
    <property type="match status" value="1"/>
</dbReference>
<sequence>MHPSYEKRSVAQKDENEDLKLFLAKALNKWWIFVISIIICVALGALYLRYKTPMYRVGAKLLVEDQQKGGAGIAAPAEVFSDLGNLFNTKSNVDNEAEILRTRTLVEEVVKNLKLNVKYYKKGTFKNLELYEAPFSVELLATKDTIISTLFSFNSTDGNSFHIKYKDRSSDDEIEKKYQYNQPFIIDDVGTIRVIRNPKYRGNPKDDFLFSVSSFEQTVANMRQLISVSVTNKQVSTIDLSFEYPIPRKGEEILTEFINSYIKSNLSNRNEIADSTIAFIENRLLVVSRELANIEGNIQSFKQVKGLADITEQSKLLVGNSSDYVKRLAEIETQLNISEALIDYLKDESRNKRVVPNSVLPDDPIFAAVVDKYNNLVLERDKLLLSSTEDNPVVKNLEQRIISLRKDMLSNLLSTSRSLGISKQQLERNAGKIEGKIRAVPGQERTYLDLTRQQEIKQELYIYLLQKREETAISKTANLANSRVIDASKAEPLPFSPKKSVALLMAVLLGLALPIGQIYIQGMLNTKIQTKKDIEELSPVPVVGEIGHNLTDENVVVVKDSRTPISEQFRALRANLSFFISSSSDSKTILLTSSMSGEGKSFISTNLGAALAISGKKVVMLELDLRKPKLSQNLGIIGKYGFTNYIIDHSVKEDEIITSTWVHENLFVISAGPIPPNPAETILNNRMDVLMQYLRERFDYIVLDAPPIGLVSDAQLLSKYADLSLFIIRQKITYKDQLRIVNDIHDNNKFGKIAIVVNDIGRSD</sequence>
<dbReference type="SUPFAM" id="SSF52540">
    <property type="entry name" value="P-loop containing nucleoside triphosphate hydrolases"/>
    <property type="match status" value="1"/>
</dbReference>
<dbReference type="Pfam" id="PF13807">
    <property type="entry name" value="GNVR"/>
    <property type="match status" value="1"/>
</dbReference>
<feature type="transmembrane region" description="Helical" evidence="8">
    <location>
        <begin position="30"/>
        <end position="50"/>
    </location>
</feature>
<feature type="domain" description="Polysaccharide chain length determinant N-terminal" evidence="10">
    <location>
        <begin position="28"/>
        <end position="113"/>
    </location>
</feature>
<evidence type="ECO:0000313" key="12">
    <source>
        <dbReference type="EMBL" id="PWG78728.1"/>
    </source>
</evidence>
<keyword evidence="2" id="KW-1003">Cell membrane</keyword>
<dbReference type="Pfam" id="PF02706">
    <property type="entry name" value="Wzz"/>
    <property type="match status" value="1"/>
</dbReference>
<dbReference type="Pfam" id="PF01656">
    <property type="entry name" value="CbiA"/>
    <property type="match status" value="1"/>
</dbReference>
<dbReference type="InterPro" id="IPR002586">
    <property type="entry name" value="CobQ/CobB/MinD/ParA_Nub-bd_dom"/>
</dbReference>
<dbReference type="InterPro" id="IPR003856">
    <property type="entry name" value="LPS_length_determ_N"/>
</dbReference>
<comment type="subcellular location">
    <subcellularLocation>
        <location evidence="1">Cell membrane</location>
        <topology evidence="1">Multi-pass membrane protein</topology>
    </subcellularLocation>
</comment>
<dbReference type="GO" id="GO:0005524">
    <property type="term" value="F:ATP binding"/>
    <property type="evidence" value="ECO:0007669"/>
    <property type="project" value="UniProtKB-KW"/>
</dbReference>
<dbReference type="OrthoDB" id="9794577at2"/>
<reference evidence="12 13" key="1">
    <citation type="submission" date="2018-04" db="EMBL/GenBank/DDBJ databases">
        <title>Pedobacter chongqingensis sp. nov., isolated from a rottenly hemp rope.</title>
        <authorList>
            <person name="Cai Y."/>
        </authorList>
    </citation>
    <scope>NUCLEOTIDE SEQUENCE [LARGE SCALE GENOMIC DNA]</scope>
    <source>
        <strain evidence="12 13">FJ4-8</strain>
    </source>
</reference>
<evidence type="ECO:0000256" key="2">
    <source>
        <dbReference type="ARBA" id="ARBA00022475"/>
    </source>
</evidence>
<evidence type="ECO:0000256" key="8">
    <source>
        <dbReference type="SAM" id="Phobius"/>
    </source>
</evidence>
<keyword evidence="6 8" id="KW-1133">Transmembrane helix</keyword>
<evidence type="ECO:0000256" key="7">
    <source>
        <dbReference type="ARBA" id="ARBA00023136"/>
    </source>
</evidence>
<dbReference type="AlphaFoldDB" id="A0A2U2PBF0"/>
<dbReference type="InterPro" id="IPR005702">
    <property type="entry name" value="Wzc-like_C"/>
</dbReference>
<evidence type="ECO:0000313" key="13">
    <source>
        <dbReference type="Proteomes" id="UP000245647"/>
    </source>
</evidence>
<organism evidence="12 13">
    <name type="scientific">Pararcticibacter amylolyticus</name>
    <dbReference type="NCBI Taxonomy" id="2173175"/>
    <lineage>
        <taxon>Bacteria</taxon>
        <taxon>Pseudomonadati</taxon>
        <taxon>Bacteroidota</taxon>
        <taxon>Sphingobacteriia</taxon>
        <taxon>Sphingobacteriales</taxon>
        <taxon>Sphingobacteriaceae</taxon>
        <taxon>Pararcticibacter</taxon>
    </lineage>
</organism>
<evidence type="ECO:0000256" key="4">
    <source>
        <dbReference type="ARBA" id="ARBA00022741"/>
    </source>
</evidence>
<evidence type="ECO:0000259" key="10">
    <source>
        <dbReference type="Pfam" id="PF02706"/>
    </source>
</evidence>
<name>A0A2U2PBF0_9SPHI</name>
<keyword evidence="4" id="KW-0547">Nucleotide-binding</keyword>
<evidence type="ECO:0000256" key="6">
    <source>
        <dbReference type="ARBA" id="ARBA00022989"/>
    </source>
</evidence>
<dbReference type="GO" id="GO:0005886">
    <property type="term" value="C:plasma membrane"/>
    <property type="evidence" value="ECO:0007669"/>
    <property type="project" value="UniProtKB-SubCell"/>
</dbReference>
<keyword evidence="3 8" id="KW-0812">Transmembrane</keyword>
<dbReference type="RefSeq" id="WP_109417789.1">
    <property type="nucleotide sequence ID" value="NZ_QEAS01000021.1"/>
</dbReference>
<protein>
    <submittedName>
        <fullName evidence="12">Capsular biosynthesis protein</fullName>
    </submittedName>
</protein>
<keyword evidence="13" id="KW-1185">Reference proteome</keyword>
<feature type="domain" description="CobQ/CobB/MinD/ParA nucleotide binding" evidence="9">
    <location>
        <begin position="589"/>
        <end position="759"/>
    </location>
</feature>
<keyword evidence="5" id="KW-0067">ATP-binding</keyword>
<dbReference type="InterPro" id="IPR050445">
    <property type="entry name" value="Bact_polysacc_biosynth/exp"/>
</dbReference>
<evidence type="ECO:0000256" key="3">
    <source>
        <dbReference type="ARBA" id="ARBA00022692"/>
    </source>
</evidence>
<evidence type="ECO:0000259" key="9">
    <source>
        <dbReference type="Pfam" id="PF01656"/>
    </source>
</evidence>
<evidence type="ECO:0000256" key="5">
    <source>
        <dbReference type="ARBA" id="ARBA00022840"/>
    </source>
</evidence>
<dbReference type="EMBL" id="QEAS01000021">
    <property type="protein sequence ID" value="PWG78728.1"/>
    <property type="molecule type" value="Genomic_DNA"/>
</dbReference>
<gene>
    <name evidence="12" type="ORF">DDR33_21140</name>
</gene>
<evidence type="ECO:0000256" key="1">
    <source>
        <dbReference type="ARBA" id="ARBA00004651"/>
    </source>
</evidence>
<evidence type="ECO:0000259" key="11">
    <source>
        <dbReference type="Pfam" id="PF13807"/>
    </source>
</evidence>
<dbReference type="Proteomes" id="UP000245647">
    <property type="component" value="Unassembled WGS sequence"/>
</dbReference>
<dbReference type="PANTHER" id="PTHR32309:SF13">
    <property type="entry name" value="FERRIC ENTEROBACTIN TRANSPORT PROTEIN FEPE"/>
    <property type="match status" value="1"/>
</dbReference>
<dbReference type="InterPro" id="IPR032807">
    <property type="entry name" value="GNVR"/>
</dbReference>
<feature type="domain" description="Tyrosine-protein kinase G-rich" evidence="11">
    <location>
        <begin position="444"/>
        <end position="520"/>
    </location>
</feature>
<feature type="non-terminal residue" evidence="12">
    <location>
        <position position="764"/>
    </location>
</feature>